<evidence type="ECO:0000313" key="2">
    <source>
        <dbReference type="EMBL" id="QKE93386.1"/>
    </source>
</evidence>
<dbReference type="PANTHER" id="PTHR43459">
    <property type="entry name" value="ENOYL-COA HYDRATASE"/>
    <property type="match status" value="1"/>
</dbReference>
<keyword evidence="3" id="KW-1185">Reference proteome</keyword>
<reference evidence="2 3" key="1">
    <citation type="journal article" date="2014" name="World J. Microbiol. Biotechnol.">
        <title>Biodiversity and physiological characteristics of Antarctic and Arctic lichens-associated bacteria.</title>
        <authorList>
            <person name="Lee Y.M."/>
            <person name="Kim E.H."/>
            <person name="Lee H.K."/>
            <person name="Hong S.G."/>
        </authorList>
    </citation>
    <scope>NUCLEOTIDE SEQUENCE [LARGE SCALE GENOMIC DNA]</scope>
    <source>
        <strain evidence="2 3">PAMC 26569</strain>
        <plasmid evidence="2">unnamed2</plasmid>
    </source>
</reference>
<dbReference type="InterPro" id="IPR001753">
    <property type="entry name" value="Enoyl-CoA_hydra/iso"/>
</dbReference>
<dbReference type="KEGG" id="lck:HN018_24660"/>
<protein>
    <submittedName>
        <fullName evidence="2">Enoyl-CoA hydratase/isomerase family protein</fullName>
    </submittedName>
</protein>
<evidence type="ECO:0000256" key="1">
    <source>
        <dbReference type="RuleBase" id="RU003707"/>
    </source>
</evidence>
<dbReference type="GO" id="GO:0016853">
    <property type="term" value="F:isomerase activity"/>
    <property type="evidence" value="ECO:0007669"/>
    <property type="project" value="UniProtKB-KW"/>
</dbReference>
<keyword evidence="2" id="KW-0413">Isomerase</keyword>
<dbReference type="Gene3D" id="3.90.226.10">
    <property type="entry name" value="2-enoyl-CoA Hydratase, Chain A, domain 1"/>
    <property type="match status" value="1"/>
</dbReference>
<accession>A0A6M8HYQ4</accession>
<sequence>MIDDFDTLKLQAEGAVLFVTILAPPINLIGPELVRDLVSLIEILDRGEPYRVVVFKSGDPDFFIPHVDVTKVKEYREEAARLTGEASIALLFRRLSETKAVTIAQIEGRTRGAGSEFVLACDMRFAARETAVFSQFESSFGLTPGGGGVQHLVRLLGRGRALEVLVTADDYSADLAAQYGWINRALPAAGLPEFVSRMAHRIASFPPAGALSIKSRVNAVALAPVEEFRTDSNLFAEGVSDPATQFRMKAAFKAGFQTREPELDLASLVEGLPHLEGG</sequence>
<dbReference type="EMBL" id="CP053710">
    <property type="protein sequence ID" value="QKE93386.1"/>
    <property type="molecule type" value="Genomic_DNA"/>
</dbReference>
<dbReference type="RefSeq" id="WP_171837577.1">
    <property type="nucleotide sequence ID" value="NZ_CP053710.1"/>
</dbReference>
<dbReference type="Pfam" id="PF00378">
    <property type="entry name" value="ECH_1"/>
    <property type="match status" value="1"/>
</dbReference>
<name>A0A6M8HYQ4_9PROT</name>
<dbReference type="PANTHER" id="PTHR43459:SF1">
    <property type="entry name" value="EG:BACN32G11.4 PROTEIN"/>
    <property type="match status" value="1"/>
</dbReference>
<gene>
    <name evidence="2" type="ORF">HN018_24660</name>
</gene>
<dbReference type="InterPro" id="IPR029045">
    <property type="entry name" value="ClpP/crotonase-like_dom_sf"/>
</dbReference>
<dbReference type="Proteomes" id="UP000500767">
    <property type="component" value="Plasmid unnamed2"/>
</dbReference>
<dbReference type="AlphaFoldDB" id="A0A6M8HYQ4"/>
<dbReference type="CDD" id="cd06558">
    <property type="entry name" value="crotonase-like"/>
    <property type="match status" value="1"/>
</dbReference>
<comment type="similarity">
    <text evidence="1">Belongs to the enoyl-CoA hydratase/isomerase family.</text>
</comment>
<dbReference type="SUPFAM" id="SSF52096">
    <property type="entry name" value="ClpP/crotonase"/>
    <property type="match status" value="1"/>
</dbReference>
<dbReference type="PROSITE" id="PS00166">
    <property type="entry name" value="ENOYL_COA_HYDRATASE"/>
    <property type="match status" value="1"/>
</dbReference>
<organism evidence="2 3">
    <name type="scientific">Lichenicola cladoniae</name>
    <dbReference type="NCBI Taxonomy" id="1484109"/>
    <lineage>
        <taxon>Bacteria</taxon>
        <taxon>Pseudomonadati</taxon>
        <taxon>Pseudomonadota</taxon>
        <taxon>Alphaproteobacteria</taxon>
        <taxon>Acetobacterales</taxon>
        <taxon>Acetobacteraceae</taxon>
        <taxon>Lichenicola</taxon>
    </lineage>
</organism>
<keyword evidence="2" id="KW-0614">Plasmid</keyword>
<evidence type="ECO:0000313" key="3">
    <source>
        <dbReference type="Proteomes" id="UP000500767"/>
    </source>
</evidence>
<proteinExistence type="inferred from homology"/>
<geneLocation type="plasmid" evidence="2 3">
    <name>unnamed2</name>
</geneLocation>
<dbReference type="InterPro" id="IPR018376">
    <property type="entry name" value="Enoyl-CoA_hyd/isom_CS"/>
</dbReference>